<organism evidence="8 9">
    <name type="scientific">Strongylocentrotus purpuratus</name>
    <name type="common">Purple sea urchin</name>
    <dbReference type="NCBI Taxonomy" id="7668"/>
    <lineage>
        <taxon>Eukaryota</taxon>
        <taxon>Metazoa</taxon>
        <taxon>Echinodermata</taxon>
        <taxon>Eleutherozoa</taxon>
        <taxon>Echinozoa</taxon>
        <taxon>Echinoidea</taxon>
        <taxon>Euechinoidea</taxon>
        <taxon>Echinacea</taxon>
        <taxon>Camarodonta</taxon>
        <taxon>Echinidea</taxon>
        <taxon>Strongylocentrotidae</taxon>
        <taxon>Strongylocentrotus</taxon>
    </lineage>
</organism>
<reference evidence="8" key="2">
    <citation type="submission" date="2021-01" db="UniProtKB">
        <authorList>
            <consortium name="EnsemblMetazoa"/>
        </authorList>
    </citation>
    <scope>IDENTIFICATION</scope>
</reference>
<proteinExistence type="inferred from homology"/>
<feature type="binding site" description="axial binding residue" evidence="5">
    <location>
        <position position="451"/>
    </location>
    <ligand>
        <name>heme</name>
        <dbReference type="ChEBI" id="CHEBI:30413"/>
    </ligand>
    <ligandPart>
        <name>Fe</name>
        <dbReference type="ChEBI" id="CHEBI:18248"/>
    </ligandPart>
</feature>
<keyword evidence="7" id="KW-0812">Transmembrane</keyword>
<keyword evidence="5 6" id="KW-0408">Iron</keyword>
<dbReference type="InParanoid" id="A0A7M7SW98"/>
<dbReference type="PANTHER" id="PTHR24291:SF189">
    <property type="entry name" value="CYTOCHROME P450 4C3-RELATED"/>
    <property type="match status" value="1"/>
</dbReference>
<dbReference type="PANTHER" id="PTHR24291">
    <property type="entry name" value="CYTOCHROME P450 FAMILY 4"/>
    <property type="match status" value="1"/>
</dbReference>
<feature type="transmembrane region" description="Helical" evidence="7">
    <location>
        <begin position="6"/>
        <end position="26"/>
    </location>
</feature>
<dbReference type="RefSeq" id="XP_030835859.1">
    <property type="nucleotide sequence ID" value="XM_030979999.1"/>
</dbReference>
<dbReference type="OrthoDB" id="1470350at2759"/>
<dbReference type="GO" id="GO:0020037">
    <property type="term" value="F:heme binding"/>
    <property type="evidence" value="ECO:0007669"/>
    <property type="project" value="InterPro"/>
</dbReference>
<dbReference type="GO" id="GO:0005506">
    <property type="term" value="F:iron ion binding"/>
    <property type="evidence" value="ECO:0007669"/>
    <property type="project" value="InterPro"/>
</dbReference>
<dbReference type="Gene3D" id="1.10.630.10">
    <property type="entry name" value="Cytochrome P450"/>
    <property type="match status" value="1"/>
</dbReference>
<dbReference type="PRINTS" id="PR00463">
    <property type="entry name" value="EP450I"/>
</dbReference>
<protein>
    <recommendedName>
        <fullName evidence="10">Cytochrome P450</fullName>
    </recommendedName>
</protein>
<dbReference type="InterPro" id="IPR001128">
    <property type="entry name" value="Cyt_P450"/>
</dbReference>
<evidence type="ECO:0000256" key="4">
    <source>
        <dbReference type="ARBA" id="ARBA00023136"/>
    </source>
</evidence>
<evidence type="ECO:0000313" key="9">
    <source>
        <dbReference type="Proteomes" id="UP000007110"/>
    </source>
</evidence>
<dbReference type="CDD" id="cd20660">
    <property type="entry name" value="CYP4V-like"/>
    <property type="match status" value="1"/>
</dbReference>
<keyword evidence="5 6" id="KW-0479">Metal-binding</keyword>
<keyword evidence="9" id="KW-1185">Reference proteome</keyword>
<dbReference type="FunCoup" id="A0A7M7SW98">
    <property type="interactions" value="437"/>
</dbReference>
<evidence type="ECO:0000313" key="8">
    <source>
        <dbReference type="EnsemblMetazoa" id="XP_030835859"/>
    </source>
</evidence>
<keyword evidence="4 7" id="KW-0472">Membrane</keyword>
<evidence type="ECO:0008006" key="10">
    <source>
        <dbReference type="Google" id="ProtNLM"/>
    </source>
</evidence>
<dbReference type="GO" id="GO:0004497">
    <property type="term" value="F:monooxygenase activity"/>
    <property type="evidence" value="ECO:0007669"/>
    <property type="project" value="UniProtKB-KW"/>
</dbReference>
<dbReference type="PROSITE" id="PS00086">
    <property type="entry name" value="CYTOCHROME_P450"/>
    <property type="match status" value="1"/>
</dbReference>
<dbReference type="GO" id="GO:0016705">
    <property type="term" value="F:oxidoreductase activity, acting on paired donors, with incorporation or reduction of molecular oxygen"/>
    <property type="evidence" value="ECO:0007669"/>
    <property type="project" value="InterPro"/>
</dbReference>
<evidence type="ECO:0000256" key="6">
    <source>
        <dbReference type="RuleBase" id="RU000461"/>
    </source>
</evidence>
<dbReference type="GO" id="GO:0005789">
    <property type="term" value="C:endoplasmic reticulum membrane"/>
    <property type="evidence" value="ECO:0007669"/>
    <property type="project" value="UniProtKB-SubCell"/>
</dbReference>
<dbReference type="GeneID" id="100893947"/>
<evidence type="ECO:0000256" key="2">
    <source>
        <dbReference type="ARBA" id="ARBA00010617"/>
    </source>
</evidence>
<keyword evidence="6" id="KW-0503">Monooxygenase</keyword>
<evidence type="ECO:0000256" key="3">
    <source>
        <dbReference type="ARBA" id="ARBA00022824"/>
    </source>
</evidence>
<keyword evidence="3" id="KW-0256">Endoplasmic reticulum</keyword>
<dbReference type="InterPro" id="IPR050196">
    <property type="entry name" value="Cytochrome_P450_Monoox"/>
</dbReference>
<comment type="similarity">
    <text evidence="2 6">Belongs to the cytochrome P450 family.</text>
</comment>
<dbReference type="Pfam" id="PF00067">
    <property type="entry name" value="p450"/>
    <property type="match status" value="1"/>
</dbReference>
<dbReference type="Proteomes" id="UP000007110">
    <property type="component" value="Unassembled WGS sequence"/>
</dbReference>
<evidence type="ECO:0000256" key="1">
    <source>
        <dbReference type="ARBA" id="ARBA00004586"/>
    </source>
</evidence>
<keyword evidence="6" id="KW-0560">Oxidoreductase</keyword>
<keyword evidence="5 6" id="KW-0349">Heme</keyword>
<dbReference type="PRINTS" id="PR00385">
    <property type="entry name" value="P450"/>
</dbReference>
<comment type="subcellular location">
    <subcellularLocation>
        <location evidence="1">Endoplasmic reticulum membrane</location>
    </subcellularLocation>
</comment>
<evidence type="ECO:0000256" key="5">
    <source>
        <dbReference type="PIRSR" id="PIRSR602401-1"/>
    </source>
</evidence>
<keyword evidence="7" id="KW-1133">Transmembrane helix</keyword>
<sequence>MEYGVVLPVILLVISFVVTFLLAKAIRIIVLISRFQGPLALPLVGNAYAFKSDQREFFVDIQSIFNEYRAKTGGIIRMWLGPAPVLVLYGAKYMEVILSSSQHVRKGFLYRLLEPWLGLGLLTSTGQKWFHRRKMLTPTFHFSILQCFMDVFNEQSTILVKKLEKFADKSETINIFPLVTNCVLDIICDTAMGRCTNAQEDGDNEYVQAVGRMGELVIARAKNPLTWPDYLFGKLNAGKEHDKTLKILHDVTDNMIQERLKEPPSVTHEDEDETVARRRKRIAFLDLLLAMHREDASFTLKDIREEVDTFMFEGHDTTAAAISWAILEIGQHPDIQERLHAELDEVFGDSIRPVTSDDLSRLSYLTRIVKESLRIIPAVPMVARSLDEDIVLDGKVVPKEAMIMLHIYALHQDPQQFPDPDQFDPDRFLPENAEKRHPYAFVPFSAGPRNCIGQKFAMMETKLTLANIFRRFSIESVQTIEGAKPAGQLILRPVEGNILVKLSWRK</sequence>
<dbReference type="InterPro" id="IPR036396">
    <property type="entry name" value="Cyt_P450_sf"/>
</dbReference>
<name>A0A7M7SW98_STRPU</name>
<dbReference type="SUPFAM" id="SSF48264">
    <property type="entry name" value="Cytochrome P450"/>
    <property type="match status" value="1"/>
</dbReference>
<evidence type="ECO:0000256" key="7">
    <source>
        <dbReference type="SAM" id="Phobius"/>
    </source>
</evidence>
<reference evidence="9" key="1">
    <citation type="submission" date="2015-02" db="EMBL/GenBank/DDBJ databases">
        <title>Genome sequencing for Strongylocentrotus purpuratus.</title>
        <authorList>
            <person name="Murali S."/>
            <person name="Liu Y."/>
            <person name="Vee V."/>
            <person name="English A."/>
            <person name="Wang M."/>
            <person name="Skinner E."/>
            <person name="Han Y."/>
            <person name="Muzny D.M."/>
            <person name="Worley K.C."/>
            <person name="Gibbs R.A."/>
        </authorList>
    </citation>
    <scope>NUCLEOTIDE SEQUENCE</scope>
</reference>
<dbReference type="AlphaFoldDB" id="A0A7M7SW98"/>
<dbReference type="InterPro" id="IPR002401">
    <property type="entry name" value="Cyt_P450_E_grp-I"/>
</dbReference>
<dbReference type="KEGG" id="spu:100893947"/>
<comment type="cofactor">
    <cofactor evidence="5">
        <name>heme</name>
        <dbReference type="ChEBI" id="CHEBI:30413"/>
    </cofactor>
</comment>
<dbReference type="EnsemblMetazoa" id="XM_030979999">
    <property type="protein sequence ID" value="XP_030835859"/>
    <property type="gene ID" value="LOC100893947"/>
</dbReference>
<dbReference type="InterPro" id="IPR017972">
    <property type="entry name" value="Cyt_P450_CS"/>
</dbReference>
<accession>A0A7M7SW98</accession>
<dbReference type="OMA" id="INHEIME"/>